<dbReference type="InterPro" id="IPR051341">
    <property type="entry name" value="Zyg-11_UBL_adapter"/>
</dbReference>
<dbReference type="Gene3D" id="3.80.10.10">
    <property type="entry name" value="Ribonuclease Inhibitor"/>
    <property type="match status" value="1"/>
</dbReference>
<dbReference type="SUPFAM" id="SSF52047">
    <property type="entry name" value="RNI-like"/>
    <property type="match status" value="1"/>
</dbReference>
<dbReference type="InterPro" id="IPR032675">
    <property type="entry name" value="LRR_dom_sf"/>
</dbReference>
<organism evidence="1 2">
    <name type="scientific">Ascaris lumbricoides</name>
    <name type="common">Giant roundworm</name>
    <dbReference type="NCBI Taxonomy" id="6252"/>
    <lineage>
        <taxon>Eukaryota</taxon>
        <taxon>Metazoa</taxon>
        <taxon>Ecdysozoa</taxon>
        <taxon>Nematoda</taxon>
        <taxon>Chromadorea</taxon>
        <taxon>Rhabditida</taxon>
        <taxon>Spirurina</taxon>
        <taxon>Ascaridomorpha</taxon>
        <taxon>Ascaridoidea</taxon>
        <taxon>Ascarididae</taxon>
        <taxon>Ascaris</taxon>
    </lineage>
</organism>
<reference evidence="2" key="1">
    <citation type="submission" date="2017-02" db="UniProtKB">
        <authorList>
            <consortium name="WormBaseParasite"/>
        </authorList>
    </citation>
    <scope>IDENTIFICATION</scope>
</reference>
<sequence length="452" mass="51343">MVARHVVSIVGWLLVQNFPGNDRCCLSRPSSDNSGSTFQFERTSIFGQGKCACKFELMNVLEILLVSNDVRRLSIDFGNGVSQTVLAESFPERMINVTHLDIGIFLELSDVVATKIVNCFPNLEVLNMGRTGEAQVMSMFSEDAFPRIRRLILGHLENFCDARGNFVKDFVERLWVWRRPLTSILLRGFQITNFEGLKNAPFKLALSELHLEAHIGPGVFDAVSNLVNLTIFTLNPIVDDEDRLAQRFGPLELEAKWSYLVPSILCTPENSTTSYCLGCCPQLQSLGIAGSRSLREEDIHKLIKRLHCPQLQSLGIAGSRSLREEDIHKLIKRLQNLRFLDLSDINVATWNEVMLNENDLPNLRFLMLHFVSIDMEALEKFNLKRPEVIISAHPDHFINWNMLDGKVVFNSHFDGDINAVLNDLDNEPGFCCMSRFLCRNENDFDCDDVDDF</sequence>
<evidence type="ECO:0000313" key="2">
    <source>
        <dbReference type="WBParaSite" id="ALUE_0001097801-mRNA-1"/>
    </source>
</evidence>
<dbReference type="Proteomes" id="UP000036681">
    <property type="component" value="Unplaced"/>
</dbReference>
<dbReference type="AlphaFoldDB" id="A0A0M3I317"/>
<keyword evidence="1" id="KW-1185">Reference proteome</keyword>
<dbReference type="PANTHER" id="PTHR12904:SF23">
    <property type="entry name" value="PROTEIN ZER-1 HOMOLOG"/>
    <property type="match status" value="1"/>
</dbReference>
<evidence type="ECO:0000313" key="1">
    <source>
        <dbReference type="Proteomes" id="UP000036681"/>
    </source>
</evidence>
<dbReference type="PANTHER" id="PTHR12904">
    <property type="match status" value="1"/>
</dbReference>
<proteinExistence type="predicted"/>
<protein>
    <submittedName>
        <fullName evidence="2">F-box/LRR-repeat protein</fullName>
    </submittedName>
</protein>
<dbReference type="WBParaSite" id="ALUE_0001097801-mRNA-1">
    <property type="protein sequence ID" value="ALUE_0001097801-mRNA-1"/>
    <property type="gene ID" value="ALUE_0001097801"/>
</dbReference>
<accession>A0A0M3I317</accession>
<name>A0A0M3I317_ASCLU</name>